<protein>
    <submittedName>
        <fullName evidence="1">Uncharacterized protein</fullName>
    </submittedName>
</protein>
<gene>
    <name evidence="1" type="ORF">CARN2_2718</name>
</gene>
<sequence>MVSPPFDRSQILLNIYEQDSLLALVKNCPILKDSWIFSVTTPDHSFMLQLLVGCPQRTE</sequence>
<dbReference type="EMBL" id="CABM01000042">
    <property type="protein sequence ID" value="CBH97246.1"/>
    <property type="molecule type" value="Genomic_DNA"/>
</dbReference>
<accession>E6PQP1</accession>
<organism evidence="1">
    <name type="scientific">mine drainage metagenome</name>
    <dbReference type="NCBI Taxonomy" id="410659"/>
    <lineage>
        <taxon>unclassified sequences</taxon>
        <taxon>metagenomes</taxon>
        <taxon>ecological metagenomes</taxon>
    </lineage>
</organism>
<reference evidence="1" key="1">
    <citation type="submission" date="2009-10" db="EMBL/GenBank/DDBJ databases">
        <title>Diversity of trophic interactions inside an arsenic-rich microbial ecosystem.</title>
        <authorList>
            <person name="Bertin P.N."/>
            <person name="Heinrich-Salmeron A."/>
            <person name="Pelletier E."/>
            <person name="Goulhen-Chollet F."/>
            <person name="Arsene-Ploetze F."/>
            <person name="Gallien S."/>
            <person name="Calteau A."/>
            <person name="Vallenet D."/>
            <person name="Casiot C."/>
            <person name="Chane-Woon-Ming B."/>
            <person name="Giloteaux L."/>
            <person name="Barakat M."/>
            <person name="Bonnefoy V."/>
            <person name="Bruneel O."/>
            <person name="Chandler M."/>
            <person name="Cleiss J."/>
            <person name="Duran R."/>
            <person name="Elbaz-Poulichet F."/>
            <person name="Fonknechten N."/>
            <person name="Lauga B."/>
            <person name="Mornico D."/>
            <person name="Ortet P."/>
            <person name="Schaeffer C."/>
            <person name="Siguier P."/>
            <person name="Alexander Thil Smith A."/>
            <person name="Van Dorsselaer A."/>
            <person name="Weissenbach J."/>
            <person name="Medigue C."/>
            <person name="Le Paslier D."/>
        </authorList>
    </citation>
    <scope>NUCLEOTIDE SEQUENCE</scope>
</reference>
<comment type="caution">
    <text evidence="1">The sequence shown here is derived from an EMBL/GenBank/DDBJ whole genome shotgun (WGS) entry which is preliminary data.</text>
</comment>
<evidence type="ECO:0000313" key="1">
    <source>
        <dbReference type="EMBL" id="CBH97246.1"/>
    </source>
</evidence>
<name>E6PQP1_9ZZZZ</name>
<dbReference type="AlphaFoldDB" id="E6PQP1"/>
<proteinExistence type="predicted"/>